<evidence type="ECO:0000313" key="3">
    <source>
        <dbReference type="WBParaSite" id="ACAC_0001268301-mRNA-1"/>
    </source>
</evidence>
<feature type="region of interest" description="Disordered" evidence="1">
    <location>
        <begin position="76"/>
        <end position="105"/>
    </location>
</feature>
<evidence type="ECO:0000256" key="1">
    <source>
        <dbReference type="SAM" id="MobiDB-lite"/>
    </source>
</evidence>
<feature type="compositionally biased region" description="Basic residues" evidence="1">
    <location>
        <begin position="88"/>
        <end position="97"/>
    </location>
</feature>
<evidence type="ECO:0000313" key="2">
    <source>
        <dbReference type="Proteomes" id="UP000035642"/>
    </source>
</evidence>
<reference evidence="3" key="2">
    <citation type="submission" date="2017-02" db="UniProtKB">
        <authorList>
            <consortium name="WormBaseParasite"/>
        </authorList>
    </citation>
    <scope>IDENTIFICATION</scope>
</reference>
<sequence length="229" mass="25784">MPSLFRPNPLDSFGYRSDSFDHYGMDDDYMQDEIEMLSSSGRGRGVGRGGGPGRRVPKLGVGGFFVKIPRHRLLTMEDDLPDEDGNKRQKRPRKPRRSQLEDAYPPAIQEGFFGMRPVEGKALIDAVVEEPSLAEYGKGRTITSTEAGSRGHELSHEATEQLKNDLTEVDILEHLDIGEVDLDNMDMDFTSWMEDDEDDDFDDSLNGMLLLTPLFTDFFLCGLSRCNLI</sequence>
<dbReference type="WBParaSite" id="ACAC_0001268301-mRNA-1">
    <property type="protein sequence ID" value="ACAC_0001268301-mRNA-1"/>
    <property type="gene ID" value="ACAC_0001268301"/>
</dbReference>
<dbReference type="STRING" id="6313.A0A0K0DM08"/>
<accession>A0A0K0DM08</accession>
<name>A0A0K0DM08_ANGCA</name>
<dbReference type="Proteomes" id="UP000035642">
    <property type="component" value="Unassembled WGS sequence"/>
</dbReference>
<protein>
    <submittedName>
        <fullName evidence="3">TIP_N domain-containing protein</fullName>
    </submittedName>
</protein>
<proteinExistence type="predicted"/>
<keyword evidence="2" id="KW-1185">Reference proteome</keyword>
<dbReference type="AlphaFoldDB" id="A0A0K0DM08"/>
<organism evidence="2 3">
    <name type="scientific">Angiostrongylus cantonensis</name>
    <name type="common">Rat lungworm</name>
    <dbReference type="NCBI Taxonomy" id="6313"/>
    <lineage>
        <taxon>Eukaryota</taxon>
        <taxon>Metazoa</taxon>
        <taxon>Ecdysozoa</taxon>
        <taxon>Nematoda</taxon>
        <taxon>Chromadorea</taxon>
        <taxon>Rhabditida</taxon>
        <taxon>Rhabditina</taxon>
        <taxon>Rhabditomorpha</taxon>
        <taxon>Strongyloidea</taxon>
        <taxon>Metastrongylidae</taxon>
        <taxon>Angiostrongylus</taxon>
    </lineage>
</organism>
<reference evidence="2" key="1">
    <citation type="submission" date="2012-09" db="EMBL/GenBank/DDBJ databases">
        <authorList>
            <person name="Martin A.A."/>
        </authorList>
    </citation>
    <scope>NUCLEOTIDE SEQUENCE</scope>
</reference>